<keyword evidence="4" id="KW-1185">Reference proteome</keyword>
<dbReference type="OrthoDB" id="10042460at2759"/>
<accession>A0A9Q1C268</accession>
<sequence length="439" mass="51240">MASLKLNEECEDRPQSSPSPQPICKSLRLKSEWPPVIWFVMMFTGLFSHRKIVTKRWCIACEADIYKSLFRSNHVGLRQGELMKDSTTLTSYYEDKRLDSELNLLSSPQETLCKACETCWWDKYGRISMYSEADIVIFSVDKLFAKRNLVLHLLSYIHFLCPLFVFPAMNICSKVTSALSTQEHGLWATSLNARYIVQRLQYLDLPEDGLPSKWFLVICIVWPICGSAYRAYITFALEGNLDIAHRLNCLTVGITEFMWGCFMYLLFLMRLSFQIQLKLVLDFIKNCKRDEDFCQRVVQRLMVDVRCFRECVAIYMDLMIPLCVLGAFVSLRWQYLILADVDNDCSSLWCLTQRNINIMIWMDVLMFSSLGPLAIGGFNVNYLWENFKLHVRFMQDDLHPTCWNQLVHFIKRTEDQAPYFSFAAILSIVSLYMTGHFNE</sequence>
<feature type="transmembrane region" description="Helical" evidence="2">
    <location>
        <begin position="214"/>
        <end position="235"/>
    </location>
</feature>
<organism evidence="3 4">
    <name type="scientific">Holothuria leucospilota</name>
    <name type="common">Black long sea cucumber</name>
    <name type="synonym">Mertensiothuria leucospilota</name>
    <dbReference type="NCBI Taxonomy" id="206669"/>
    <lineage>
        <taxon>Eukaryota</taxon>
        <taxon>Metazoa</taxon>
        <taxon>Echinodermata</taxon>
        <taxon>Eleutherozoa</taxon>
        <taxon>Echinozoa</taxon>
        <taxon>Holothuroidea</taxon>
        <taxon>Aspidochirotacea</taxon>
        <taxon>Aspidochirotida</taxon>
        <taxon>Holothuriidae</taxon>
        <taxon>Holothuria</taxon>
    </lineage>
</organism>
<evidence type="ECO:0000313" key="3">
    <source>
        <dbReference type="EMBL" id="KAJ8037271.1"/>
    </source>
</evidence>
<gene>
    <name evidence="3" type="ORF">HOLleu_18050</name>
</gene>
<feature type="transmembrane region" description="Helical" evidence="2">
    <location>
        <begin position="247"/>
        <end position="269"/>
    </location>
</feature>
<name>A0A9Q1C268_HOLLE</name>
<protein>
    <submittedName>
        <fullName evidence="3">Uncharacterized protein</fullName>
    </submittedName>
</protein>
<feature type="transmembrane region" description="Helical" evidence="2">
    <location>
        <begin position="149"/>
        <end position="169"/>
    </location>
</feature>
<feature type="compositionally biased region" description="Basic and acidic residues" evidence="1">
    <location>
        <begin position="1"/>
        <end position="14"/>
    </location>
</feature>
<feature type="region of interest" description="Disordered" evidence="1">
    <location>
        <begin position="1"/>
        <end position="21"/>
    </location>
</feature>
<keyword evidence="2" id="KW-1133">Transmembrane helix</keyword>
<dbReference type="EMBL" id="JAIZAY010000008">
    <property type="protein sequence ID" value="KAJ8037271.1"/>
    <property type="molecule type" value="Genomic_DNA"/>
</dbReference>
<evidence type="ECO:0000256" key="1">
    <source>
        <dbReference type="SAM" id="MobiDB-lite"/>
    </source>
</evidence>
<keyword evidence="2" id="KW-0812">Transmembrane</keyword>
<feature type="transmembrane region" description="Helical" evidence="2">
    <location>
        <begin position="312"/>
        <end position="331"/>
    </location>
</feature>
<keyword evidence="2" id="KW-0472">Membrane</keyword>
<proteinExistence type="predicted"/>
<reference evidence="3" key="1">
    <citation type="submission" date="2021-10" db="EMBL/GenBank/DDBJ databases">
        <title>Tropical sea cucumber genome reveals ecological adaptation and Cuvierian tubules defense mechanism.</title>
        <authorList>
            <person name="Chen T."/>
        </authorList>
    </citation>
    <scope>NUCLEOTIDE SEQUENCE</scope>
    <source>
        <strain evidence="3">Nanhai2018</strain>
        <tissue evidence="3">Muscle</tissue>
    </source>
</reference>
<feature type="transmembrane region" description="Helical" evidence="2">
    <location>
        <begin position="364"/>
        <end position="384"/>
    </location>
</feature>
<feature type="transmembrane region" description="Helical" evidence="2">
    <location>
        <begin position="417"/>
        <end position="435"/>
    </location>
</feature>
<comment type="caution">
    <text evidence="3">The sequence shown here is derived from an EMBL/GenBank/DDBJ whole genome shotgun (WGS) entry which is preliminary data.</text>
</comment>
<evidence type="ECO:0000256" key="2">
    <source>
        <dbReference type="SAM" id="Phobius"/>
    </source>
</evidence>
<evidence type="ECO:0000313" key="4">
    <source>
        <dbReference type="Proteomes" id="UP001152320"/>
    </source>
</evidence>
<dbReference type="AlphaFoldDB" id="A0A9Q1C268"/>
<dbReference type="Proteomes" id="UP001152320">
    <property type="component" value="Chromosome 8"/>
</dbReference>